<dbReference type="Gene3D" id="3.40.30.10">
    <property type="entry name" value="Glutaredoxin"/>
    <property type="match status" value="1"/>
</dbReference>
<evidence type="ECO:0000259" key="8">
    <source>
        <dbReference type="PROSITE" id="PS50404"/>
    </source>
</evidence>
<dbReference type="Pfam" id="PF13417">
    <property type="entry name" value="GST_N_3"/>
    <property type="match status" value="1"/>
</dbReference>
<dbReference type="InterPro" id="IPR036249">
    <property type="entry name" value="Thioredoxin-like_sf"/>
</dbReference>
<dbReference type="GO" id="GO:0033355">
    <property type="term" value="P:ascorbate glutathione cycle"/>
    <property type="evidence" value="ECO:0007669"/>
    <property type="project" value="InterPro"/>
</dbReference>
<name>A0A835ZA14_9STRA</name>
<dbReference type="GO" id="GO:0045174">
    <property type="term" value="F:glutathione dehydrogenase (ascorbate) activity"/>
    <property type="evidence" value="ECO:0007669"/>
    <property type="project" value="UniProtKB-EC"/>
</dbReference>
<feature type="signal peptide" evidence="7">
    <location>
        <begin position="1"/>
        <end position="19"/>
    </location>
</feature>
<dbReference type="EC" id="1.8.5.1" evidence="1"/>
<dbReference type="InterPro" id="IPR004045">
    <property type="entry name" value="Glutathione_S-Trfase_N"/>
</dbReference>
<accession>A0A835ZA14</accession>
<dbReference type="SFLD" id="SFLDS00019">
    <property type="entry name" value="Glutathione_Transferase_(cytos"/>
    <property type="match status" value="1"/>
</dbReference>
<dbReference type="SUPFAM" id="SSF47616">
    <property type="entry name" value="GST C-terminal domain-like"/>
    <property type="match status" value="1"/>
</dbReference>
<dbReference type="Gene3D" id="1.20.1050.10">
    <property type="match status" value="1"/>
</dbReference>
<dbReference type="GO" id="GO:0016740">
    <property type="term" value="F:transferase activity"/>
    <property type="evidence" value="ECO:0007669"/>
    <property type="project" value="UniProtKB-KW"/>
</dbReference>
<evidence type="ECO:0000313" key="10">
    <source>
        <dbReference type="Proteomes" id="UP000664859"/>
    </source>
</evidence>
<dbReference type="PANTHER" id="PTHR44420:SF2">
    <property type="entry name" value="GLUTATHIONE S-TRANSFERASE DHAR2-RELATED"/>
    <property type="match status" value="1"/>
</dbReference>
<keyword evidence="7" id="KW-0732">Signal</keyword>
<dbReference type="Pfam" id="PF13410">
    <property type="entry name" value="GST_C_2"/>
    <property type="match status" value="1"/>
</dbReference>
<dbReference type="InterPro" id="IPR044627">
    <property type="entry name" value="DHAR1/2/3/4"/>
</dbReference>
<keyword evidence="4" id="KW-0560">Oxidoreductase</keyword>
<dbReference type="InterPro" id="IPR036282">
    <property type="entry name" value="Glutathione-S-Trfase_C_sf"/>
</dbReference>
<dbReference type="SFLD" id="SFLDG00358">
    <property type="entry name" value="Main_(cytGST)"/>
    <property type="match status" value="1"/>
</dbReference>
<dbReference type="AlphaFoldDB" id="A0A835ZA14"/>
<evidence type="ECO:0000256" key="7">
    <source>
        <dbReference type="SAM" id="SignalP"/>
    </source>
</evidence>
<gene>
    <name evidence="9" type="ORF">JKP88DRAFT_234162</name>
</gene>
<comment type="catalytic activity">
    <reaction evidence="6">
        <text>L-dehydroascorbate + 2 glutathione = glutathione disulfide + L-ascorbate</text>
        <dbReference type="Rhea" id="RHEA:24424"/>
        <dbReference type="ChEBI" id="CHEBI:38290"/>
        <dbReference type="ChEBI" id="CHEBI:57925"/>
        <dbReference type="ChEBI" id="CHEBI:58297"/>
        <dbReference type="ChEBI" id="CHEBI:58539"/>
        <dbReference type="EC" id="1.8.5.1"/>
    </reaction>
</comment>
<reference evidence="9" key="1">
    <citation type="submission" date="2021-02" db="EMBL/GenBank/DDBJ databases">
        <title>First Annotated Genome of the Yellow-green Alga Tribonema minus.</title>
        <authorList>
            <person name="Mahan K.M."/>
        </authorList>
    </citation>
    <scope>NUCLEOTIDE SEQUENCE</scope>
    <source>
        <strain evidence="9">UTEX B ZZ1240</strain>
    </source>
</reference>
<evidence type="ECO:0000256" key="4">
    <source>
        <dbReference type="ARBA" id="ARBA00023002"/>
    </source>
</evidence>
<evidence type="ECO:0000256" key="5">
    <source>
        <dbReference type="ARBA" id="ARBA00024194"/>
    </source>
</evidence>
<comment type="similarity">
    <text evidence="5">Belongs to the GST superfamily. DHAR family.</text>
</comment>
<feature type="domain" description="GST N-terminal" evidence="8">
    <location>
        <begin position="113"/>
        <end position="190"/>
    </location>
</feature>
<dbReference type="Proteomes" id="UP000664859">
    <property type="component" value="Unassembled WGS sequence"/>
</dbReference>
<keyword evidence="2" id="KW-0216">Detoxification</keyword>
<dbReference type="SUPFAM" id="SSF52833">
    <property type="entry name" value="Thioredoxin-like"/>
    <property type="match status" value="1"/>
</dbReference>
<sequence>MRGACAGIVALAVAQVASGFAFTGNSLAAGRVAARGASSALTMKKGGEKGEKKNTHVRPKKFKISPKAQILADGVIEMNVKTGQITKDAPKEVKNQAKPGSVEVGTMELYCKAGPDSKSLGDCPFTHYAHMVLRYKGLPVTLVPCAPDAKPDWLVEDHEGKMPCLVHDGEAYTESSEIVRYIEYFFPEPTLSPQGASAQMAEAMEATSGLFPLMARCVKNLDAAQDAEMVRAIESELKGVDALLRKNGGPFLCGKDLTLADCSFAPKLYHTKTALAQFKNTIINPDFAALHKYMDTIFAHPAFVESSYPPDVVVWGWNSARGTSAK</sequence>
<organism evidence="9 10">
    <name type="scientific">Tribonema minus</name>
    <dbReference type="NCBI Taxonomy" id="303371"/>
    <lineage>
        <taxon>Eukaryota</taxon>
        <taxon>Sar</taxon>
        <taxon>Stramenopiles</taxon>
        <taxon>Ochrophyta</taxon>
        <taxon>PX clade</taxon>
        <taxon>Xanthophyceae</taxon>
        <taxon>Tribonematales</taxon>
        <taxon>Tribonemataceae</taxon>
        <taxon>Tribonema</taxon>
    </lineage>
</organism>
<dbReference type="InterPro" id="IPR040079">
    <property type="entry name" value="Glutathione_S-Trfase"/>
</dbReference>
<comment type="caution">
    <text evidence="9">The sequence shown here is derived from an EMBL/GenBank/DDBJ whole genome shotgun (WGS) entry which is preliminary data.</text>
</comment>
<feature type="chain" id="PRO_5032870974" description="glutathione dehydrogenase (ascorbate)" evidence="7">
    <location>
        <begin position="20"/>
        <end position="326"/>
    </location>
</feature>
<keyword evidence="10" id="KW-1185">Reference proteome</keyword>
<keyword evidence="3" id="KW-0808">Transferase</keyword>
<dbReference type="OrthoDB" id="1935530at2759"/>
<evidence type="ECO:0000256" key="6">
    <source>
        <dbReference type="ARBA" id="ARBA00049544"/>
    </source>
</evidence>
<dbReference type="EMBL" id="JAFCMP010000067">
    <property type="protein sequence ID" value="KAG5188654.1"/>
    <property type="molecule type" value="Genomic_DNA"/>
</dbReference>
<dbReference type="CDD" id="cd00570">
    <property type="entry name" value="GST_N_family"/>
    <property type="match status" value="1"/>
</dbReference>
<evidence type="ECO:0000313" key="9">
    <source>
        <dbReference type="EMBL" id="KAG5188654.1"/>
    </source>
</evidence>
<evidence type="ECO:0000256" key="3">
    <source>
        <dbReference type="ARBA" id="ARBA00022679"/>
    </source>
</evidence>
<dbReference type="PROSITE" id="PS50404">
    <property type="entry name" value="GST_NTER"/>
    <property type="match status" value="1"/>
</dbReference>
<proteinExistence type="inferred from homology"/>
<evidence type="ECO:0000256" key="1">
    <source>
        <dbReference type="ARBA" id="ARBA00012436"/>
    </source>
</evidence>
<evidence type="ECO:0000256" key="2">
    <source>
        <dbReference type="ARBA" id="ARBA00022575"/>
    </source>
</evidence>
<protein>
    <recommendedName>
        <fullName evidence="1">glutathione dehydrogenase (ascorbate)</fullName>
        <ecNumber evidence="1">1.8.5.1</ecNumber>
    </recommendedName>
</protein>
<dbReference type="PANTHER" id="PTHR44420">
    <property type="entry name" value="GLUTATHIONE S-TRANSFERASE DHAR2-RELATED"/>
    <property type="match status" value="1"/>
</dbReference>